<dbReference type="InterPro" id="IPR032675">
    <property type="entry name" value="LRR_dom_sf"/>
</dbReference>
<keyword evidence="5" id="KW-0067">ATP-binding</keyword>
<evidence type="ECO:0000256" key="3">
    <source>
        <dbReference type="ARBA" id="ARBA00022741"/>
    </source>
</evidence>
<keyword evidence="2" id="KW-0677">Repeat</keyword>
<accession>A0A059BNS3</accession>
<dbReference type="InterPro" id="IPR050905">
    <property type="entry name" value="Plant_NBS-LRR"/>
</dbReference>
<name>A0A059BNS3_EUCGR</name>
<evidence type="ECO:0000313" key="10">
    <source>
        <dbReference type="EMBL" id="KCW67350.1"/>
    </source>
</evidence>
<dbReference type="GO" id="GO:0006952">
    <property type="term" value="P:defense response"/>
    <property type="evidence" value="ECO:0007669"/>
    <property type="project" value="UniProtKB-KW"/>
</dbReference>
<dbReference type="PRINTS" id="PR00364">
    <property type="entry name" value="DISEASERSIST"/>
</dbReference>
<dbReference type="Pfam" id="PF00931">
    <property type="entry name" value="NB-ARC"/>
    <property type="match status" value="1"/>
</dbReference>
<dbReference type="GO" id="GO:0005524">
    <property type="term" value="F:ATP binding"/>
    <property type="evidence" value="ECO:0007669"/>
    <property type="project" value="UniProtKB-KW"/>
</dbReference>
<evidence type="ECO:0000259" key="7">
    <source>
        <dbReference type="Pfam" id="PF00931"/>
    </source>
</evidence>
<feature type="compositionally biased region" description="Basic and acidic residues" evidence="6">
    <location>
        <begin position="84"/>
        <end position="99"/>
    </location>
</feature>
<gene>
    <name evidence="10" type="ORF">EUGRSUZ_F01132</name>
</gene>
<evidence type="ECO:0000256" key="1">
    <source>
        <dbReference type="ARBA" id="ARBA00008894"/>
    </source>
</evidence>
<dbReference type="Gene3D" id="3.80.10.10">
    <property type="entry name" value="Ribonuclease Inhibitor"/>
    <property type="match status" value="1"/>
</dbReference>
<comment type="similarity">
    <text evidence="1">Belongs to the disease resistance NB-LRR family.</text>
</comment>
<sequence>MPRPLNAEEEEPNTEVPQGEMPRALDPLSVVEVLPNNMRKSNFCENEYVGDTKRIKAQFAGVGGCGILGCKVFNDRVRSEAPEVLKGERAVESSKRQGNDEGSSNLTQSSHQPLTVGSEVARCKTSFVAMPYLSYGAGSSAFLPSAETNFPNQSGSALTNIPRPLNAKEGELNTEVPHGARTHLGLAKSQRGTRGLADANMTSLKRKLEELISSRRADMNELKSKWTRTEEEYGSVVRAIREGISFPPEKVAEVEGLCKEVEQILLVPGRFRQEVMVRCRKTSPSVTIEELVGKETLQKVDKIVSFIMLSKDFVIGVYGMGGVGKTAILRNVYNRLLEYRALDVFWVDVPQDFSVYALQEAIANVVGLDNLSNEKDLKRRAGLLCGHLKVKKRPILILDGLWMHFEVKDVGIPVGMGRLGLVVTTRSLDVCRTMLCQKQMKIELLKEEDSWRLFSRTRGFAGELSGEVGQIARSLLNRCSGLPLGIIEIATRTRGAKEHDWRCMLQNLEDCRLELDVFKRLQLSYLNLGNEQVQQCFLHLILCFGDFLSADGRKFCIESLIDEGLLGGIATRNRLYERGNEILDKIEGAGLLDFEEGHRCLHPLTRDMALHMVPSTTHMFKAIMGLREIPEDVFWTDRLEKVFLHGNKIEEIPYGVSPNCPKLTRLSLHSNSTLAVIHGSFFGHLKGLTVLDFSCTGITELPDSISELESLEALLLQGCSSLRFIPYVGKLRSLRKLDLTECRSLGEVPEGMEMLANLRYLALLVAEIQTLSEGVLGKLVNLQYLAINELRVGEEVKLLEVDELYCSVSDVEMFNACVGCLERNGSACYRLMMGARSGEVLWGGIDTERLLLIDSCDRIAGSVDGTSGDGCVLLPESVQSLVLSRCHKMKRVMEWEWLTAHLPNLEEIVTISCENLEEIIHGPLPSEATCRLRHLEVNGCNNMKRVLLTQDMVLHLPFLEDIVVHDSKGIELIMGTVAKMTYFSFPKLMNLVLHKLPELKSVCDGIMRCNSLQRVSIDNCPKLKRISLQLPLLDNGLPSPPPSLREIRINRQMWESLEWDHPLARSSLEHFIKFLD</sequence>
<dbReference type="InParanoid" id="A0A059BNS3"/>
<dbReference type="Pfam" id="PF23598">
    <property type="entry name" value="LRR_14"/>
    <property type="match status" value="1"/>
</dbReference>
<evidence type="ECO:0000256" key="5">
    <source>
        <dbReference type="ARBA" id="ARBA00022840"/>
    </source>
</evidence>
<dbReference type="SUPFAM" id="SSF52540">
    <property type="entry name" value="P-loop containing nucleoside triphosphate hydrolases"/>
    <property type="match status" value="1"/>
</dbReference>
<dbReference type="PANTHER" id="PTHR33463:SF221">
    <property type="entry name" value="LEUCINE-RICH REPEAT DOMAIN, L DOMAIN-CONTAINING PROTEIN"/>
    <property type="match status" value="1"/>
</dbReference>
<evidence type="ECO:0000256" key="4">
    <source>
        <dbReference type="ARBA" id="ARBA00022821"/>
    </source>
</evidence>
<evidence type="ECO:0000256" key="2">
    <source>
        <dbReference type="ARBA" id="ARBA00022737"/>
    </source>
</evidence>
<dbReference type="Gene3D" id="1.10.8.430">
    <property type="entry name" value="Helical domain of apoptotic protease-activating factors"/>
    <property type="match status" value="1"/>
</dbReference>
<evidence type="ECO:0000259" key="8">
    <source>
        <dbReference type="Pfam" id="PF23247"/>
    </source>
</evidence>
<keyword evidence="3" id="KW-0547">Nucleotide-binding</keyword>
<feature type="region of interest" description="Disordered" evidence="6">
    <location>
        <begin position="84"/>
        <end position="115"/>
    </location>
</feature>
<dbReference type="Gene3D" id="3.40.50.300">
    <property type="entry name" value="P-loop containing nucleotide triphosphate hydrolases"/>
    <property type="match status" value="1"/>
</dbReference>
<feature type="domain" description="Disease resistance R13L4/SHOC-2-like LRR" evidence="9">
    <location>
        <begin position="683"/>
        <end position="789"/>
    </location>
</feature>
<keyword evidence="4" id="KW-0611">Plant defense</keyword>
<dbReference type="InterPro" id="IPR002182">
    <property type="entry name" value="NB-ARC"/>
</dbReference>
<dbReference type="InterPro" id="IPR042197">
    <property type="entry name" value="Apaf_helical"/>
</dbReference>
<dbReference type="STRING" id="71139.A0A059BNS3"/>
<organism evidence="10">
    <name type="scientific">Eucalyptus grandis</name>
    <name type="common">Flooded gum</name>
    <dbReference type="NCBI Taxonomy" id="71139"/>
    <lineage>
        <taxon>Eukaryota</taxon>
        <taxon>Viridiplantae</taxon>
        <taxon>Streptophyta</taxon>
        <taxon>Embryophyta</taxon>
        <taxon>Tracheophyta</taxon>
        <taxon>Spermatophyta</taxon>
        <taxon>Magnoliopsida</taxon>
        <taxon>eudicotyledons</taxon>
        <taxon>Gunneridae</taxon>
        <taxon>Pentapetalae</taxon>
        <taxon>rosids</taxon>
        <taxon>malvids</taxon>
        <taxon>Myrtales</taxon>
        <taxon>Myrtaceae</taxon>
        <taxon>Myrtoideae</taxon>
        <taxon>Eucalypteae</taxon>
        <taxon>Eucalyptus</taxon>
    </lineage>
</organism>
<feature type="domain" description="NB-ARC" evidence="7">
    <location>
        <begin position="298"/>
        <end position="456"/>
    </location>
</feature>
<dbReference type="Pfam" id="PF23247">
    <property type="entry name" value="LRR_RPS2"/>
    <property type="match status" value="1"/>
</dbReference>
<dbReference type="GO" id="GO:0043531">
    <property type="term" value="F:ADP binding"/>
    <property type="evidence" value="ECO:0007669"/>
    <property type="project" value="InterPro"/>
</dbReference>
<feature type="region of interest" description="Disordered" evidence="6">
    <location>
        <begin position="1"/>
        <end position="24"/>
    </location>
</feature>
<reference evidence="10" key="1">
    <citation type="submission" date="2013-07" db="EMBL/GenBank/DDBJ databases">
        <title>The genome of Eucalyptus grandis.</title>
        <authorList>
            <person name="Schmutz J."/>
            <person name="Hayes R."/>
            <person name="Myburg A."/>
            <person name="Tuskan G."/>
            <person name="Grattapaglia D."/>
            <person name="Rokhsar D.S."/>
        </authorList>
    </citation>
    <scope>NUCLEOTIDE SEQUENCE</scope>
    <source>
        <tissue evidence="10">Leaf extractions</tissue>
    </source>
</reference>
<feature type="compositionally biased region" description="Polar residues" evidence="6">
    <location>
        <begin position="100"/>
        <end position="115"/>
    </location>
</feature>
<dbReference type="PANTHER" id="PTHR33463">
    <property type="entry name" value="NB-ARC DOMAIN-CONTAINING PROTEIN-RELATED"/>
    <property type="match status" value="1"/>
</dbReference>
<dbReference type="SUPFAM" id="SSF52058">
    <property type="entry name" value="L domain-like"/>
    <property type="match status" value="1"/>
</dbReference>
<evidence type="ECO:0000259" key="9">
    <source>
        <dbReference type="Pfam" id="PF23598"/>
    </source>
</evidence>
<protein>
    <submittedName>
        <fullName evidence="10">Uncharacterized protein</fullName>
    </submittedName>
</protein>
<dbReference type="eggNOG" id="KOG4658">
    <property type="taxonomic scope" value="Eukaryota"/>
</dbReference>
<dbReference type="InterPro" id="IPR055414">
    <property type="entry name" value="LRR_R13L4/SHOC2-like"/>
</dbReference>
<evidence type="ECO:0000256" key="6">
    <source>
        <dbReference type="SAM" id="MobiDB-lite"/>
    </source>
</evidence>
<dbReference type="EMBL" id="KK198758">
    <property type="protein sequence ID" value="KCW67350.1"/>
    <property type="molecule type" value="Genomic_DNA"/>
</dbReference>
<dbReference type="InterPro" id="IPR057135">
    <property type="entry name" value="At4g27190-like_LRR"/>
</dbReference>
<proteinExistence type="inferred from homology"/>
<dbReference type="AlphaFoldDB" id="A0A059BNS3"/>
<feature type="domain" description="Disease resistance protein At4g27190-like leucine-rich repeats" evidence="8">
    <location>
        <begin position="910"/>
        <end position="1026"/>
    </location>
</feature>
<dbReference type="Gramene" id="KCW67350">
    <property type="protein sequence ID" value="KCW67350"/>
    <property type="gene ID" value="EUGRSUZ_F01132"/>
</dbReference>
<dbReference type="InterPro" id="IPR027417">
    <property type="entry name" value="P-loop_NTPase"/>
</dbReference>